<evidence type="ECO:0000256" key="3">
    <source>
        <dbReference type="ARBA" id="ARBA00022448"/>
    </source>
</evidence>
<keyword evidence="3 8" id="KW-0813">Transport</keyword>
<proteinExistence type="inferred from homology"/>
<dbReference type="SUPFAM" id="SSF103473">
    <property type="entry name" value="MFS general substrate transporter"/>
    <property type="match status" value="1"/>
</dbReference>
<feature type="transmembrane region" description="Helical" evidence="8">
    <location>
        <begin position="214"/>
        <end position="239"/>
    </location>
</feature>
<evidence type="ECO:0000256" key="6">
    <source>
        <dbReference type="ARBA" id="ARBA00022989"/>
    </source>
</evidence>
<comment type="similarity">
    <text evidence="2 8">Belongs to the major facilitator superfamily. Bcr/CmlA family.</text>
</comment>
<dbReference type="PROSITE" id="PS50850">
    <property type="entry name" value="MFS"/>
    <property type="match status" value="1"/>
</dbReference>
<keyword evidence="5 8" id="KW-0812">Transmembrane</keyword>
<feature type="transmembrane region" description="Helical" evidence="8">
    <location>
        <begin position="339"/>
        <end position="363"/>
    </location>
</feature>
<evidence type="ECO:0000259" key="9">
    <source>
        <dbReference type="PROSITE" id="PS50850"/>
    </source>
</evidence>
<dbReference type="Gene3D" id="1.20.1720.10">
    <property type="entry name" value="Multidrug resistance protein D"/>
    <property type="match status" value="1"/>
</dbReference>
<dbReference type="InterPro" id="IPR005829">
    <property type="entry name" value="Sugar_transporter_CS"/>
</dbReference>
<feature type="transmembrane region" description="Helical" evidence="8">
    <location>
        <begin position="369"/>
        <end position="389"/>
    </location>
</feature>
<keyword evidence="7 8" id="KW-0472">Membrane</keyword>
<dbReference type="EMBL" id="QQAX01000055">
    <property type="protein sequence ID" value="RDI36464.1"/>
    <property type="molecule type" value="Genomic_DNA"/>
</dbReference>
<keyword evidence="4" id="KW-1003">Cell membrane</keyword>
<dbReference type="PANTHER" id="PTHR42718">
    <property type="entry name" value="MAJOR FACILITATOR SUPERFAMILY MULTIDRUG TRANSPORTER MFSC"/>
    <property type="match status" value="1"/>
</dbReference>
<keyword evidence="8" id="KW-0997">Cell inner membrane</keyword>
<dbReference type="OrthoDB" id="9814303at2"/>
<evidence type="ECO:0000256" key="8">
    <source>
        <dbReference type="RuleBase" id="RU365088"/>
    </source>
</evidence>
<protein>
    <recommendedName>
        <fullName evidence="8">Bcr/CflA family efflux transporter</fullName>
    </recommendedName>
</protein>
<feature type="transmembrane region" description="Helical" evidence="8">
    <location>
        <begin position="245"/>
        <end position="268"/>
    </location>
</feature>
<dbReference type="InterPro" id="IPR036259">
    <property type="entry name" value="MFS_trans_sf"/>
</dbReference>
<keyword evidence="6 8" id="KW-1133">Transmembrane helix</keyword>
<comment type="caution">
    <text evidence="10">The sequence shown here is derived from an EMBL/GenBank/DDBJ whole genome shotgun (WGS) entry which is preliminary data.</text>
</comment>
<feature type="transmembrane region" description="Helical" evidence="8">
    <location>
        <begin position="307"/>
        <end position="327"/>
    </location>
</feature>
<dbReference type="PROSITE" id="PS00216">
    <property type="entry name" value="SUGAR_TRANSPORT_1"/>
    <property type="match status" value="1"/>
</dbReference>
<evidence type="ECO:0000256" key="4">
    <source>
        <dbReference type="ARBA" id="ARBA00022475"/>
    </source>
</evidence>
<accession>A0A370G1H1</accession>
<dbReference type="GO" id="GO:0042910">
    <property type="term" value="F:xenobiotic transmembrane transporter activity"/>
    <property type="evidence" value="ECO:0007669"/>
    <property type="project" value="InterPro"/>
</dbReference>
<dbReference type="InterPro" id="IPR020846">
    <property type="entry name" value="MFS_dom"/>
</dbReference>
<evidence type="ECO:0000256" key="7">
    <source>
        <dbReference type="ARBA" id="ARBA00023136"/>
    </source>
</evidence>
<evidence type="ECO:0000256" key="2">
    <source>
        <dbReference type="ARBA" id="ARBA00006236"/>
    </source>
</evidence>
<evidence type="ECO:0000256" key="1">
    <source>
        <dbReference type="ARBA" id="ARBA00004651"/>
    </source>
</evidence>
<dbReference type="GO" id="GO:0005886">
    <property type="term" value="C:plasma membrane"/>
    <property type="evidence" value="ECO:0007669"/>
    <property type="project" value="UniProtKB-SubCell"/>
</dbReference>
<dbReference type="CDD" id="cd17320">
    <property type="entry name" value="MFS_MdfA_MDR_like"/>
    <property type="match status" value="1"/>
</dbReference>
<comment type="caution">
    <text evidence="8">Lacks conserved residue(s) required for the propagation of feature annotation.</text>
</comment>
<evidence type="ECO:0000313" key="10">
    <source>
        <dbReference type="EMBL" id="RDI36464.1"/>
    </source>
</evidence>
<dbReference type="PANTHER" id="PTHR42718:SF46">
    <property type="entry name" value="BLR6921 PROTEIN"/>
    <property type="match status" value="1"/>
</dbReference>
<evidence type="ECO:0000256" key="5">
    <source>
        <dbReference type="ARBA" id="ARBA00022692"/>
    </source>
</evidence>
<feature type="transmembrane region" description="Helical" evidence="8">
    <location>
        <begin position="164"/>
        <end position="183"/>
    </location>
</feature>
<dbReference type="NCBIfam" id="TIGR00710">
    <property type="entry name" value="efflux_Bcr_CflA"/>
    <property type="match status" value="1"/>
</dbReference>
<dbReference type="RefSeq" id="WP_114835525.1">
    <property type="nucleotide sequence ID" value="NZ_LR699115.1"/>
</dbReference>
<feature type="domain" description="Major facilitator superfamily (MFS) profile" evidence="9">
    <location>
        <begin position="4"/>
        <end position="395"/>
    </location>
</feature>
<gene>
    <name evidence="10" type="ORF">C8D86_1555</name>
</gene>
<dbReference type="Proteomes" id="UP000254720">
    <property type="component" value="Unassembled WGS sequence"/>
</dbReference>
<dbReference type="InterPro" id="IPR004812">
    <property type="entry name" value="Efflux_drug-R_Bcr/CmlA"/>
</dbReference>
<reference evidence="10 11" key="1">
    <citation type="submission" date="2018-07" db="EMBL/GenBank/DDBJ databases">
        <title>Genomic Encyclopedia of Type Strains, Phase IV (KMG-IV): sequencing the most valuable type-strain genomes for metagenomic binning, comparative biology and taxonomic classification.</title>
        <authorList>
            <person name="Goeker M."/>
        </authorList>
    </citation>
    <scope>NUCLEOTIDE SEQUENCE [LARGE SCALE GENOMIC DNA]</scope>
    <source>
        <strain evidence="10 11">DSM 16500</strain>
    </source>
</reference>
<keyword evidence="11" id="KW-1185">Reference proteome</keyword>
<feature type="transmembrane region" description="Helical" evidence="8">
    <location>
        <begin position="44"/>
        <end position="64"/>
    </location>
</feature>
<feature type="transmembrane region" description="Helical" evidence="8">
    <location>
        <begin position="101"/>
        <end position="122"/>
    </location>
</feature>
<feature type="transmembrane region" description="Helical" evidence="8">
    <location>
        <begin position="280"/>
        <end position="301"/>
    </location>
</feature>
<evidence type="ECO:0000313" key="11">
    <source>
        <dbReference type="Proteomes" id="UP000254720"/>
    </source>
</evidence>
<dbReference type="GO" id="GO:1990961">
    <property type="term" value="P:xenobiotic detoxification by transmembrane export across the plasma membrane"/>
    <property type="evidence" value="ECO:0007669"/>
    <property type="project" value="InterPro"/>
</dbReference>
<feature type="transmembrane region" description="Helical" evidence="8">
    <location>
        <begin position="76"/>
        <end position="95"/>
    </location>
</feature>
<feature type="transmembrane region" description="Helical" evidence="8">
    <location>
        <begin position="134"/>
        <end position="158"/>
    </location>
</feature>
<name>A0A370G1H1_9COXI</name>
<dbReference type="Pfam" id="PF07690">
    <property type="entry name" value="MFS_1"/>
    <property type="match status" value="1"/>
</dbReference>
<comment type="subcellular location">
    <subcellularLocation>
        <location evidence="8">Cell inner membrane</location>
        <topology evidence="8">Multi-pass membrane protein</topology>
    </subcellularLocation>
    <subcellularLocation>
        <location evidence="1">Cell membrane</location>
        <topology evidence="1">Multi-pass membrane protein</topology>
    </subcellularLocation>
</comment>
<sequence>MHQRPVTLIFPLLLVFYEIATYLSNDMYLPALPAMMKDLGLTAQHAQFTLTTWFIGSASMPMLVGALADRWGRKPILLAGGVIYILSTVICAMTTSVSVLLFARFIQGGMVPFMMVPGYAVIHESYEQKDAVRLLALMGSISVLAPALGPLLGSIVLYFLNWEWIFWLIALWALVAILLLSKWMPETLPAEKREPIHLSLLFKKYGQLCTNKRFMLLMCVLGFIFAGFIAWITAGPLLIIDSFHYSAVTFGLIQAGVFAVYIFANRWVKHLLEKIGMGSLILAGLFVTLSGGVFMLLFALIFPFSLYAFIMSMMIYSFGSGLCFAPLNRLVIEASEVTMGVRVSFFTVMLTSFAALGSGMASLFFDGSLLSLALLISTVIVLAGFFRWLTRSKTAMSMT</sequence>
<dbReference type="InterPro" id="IPR011701">
    <property type="entry name" value="MFS"/>
</dbReference>
<organism evidence="10 11">
    <name type="scientific">Aquicella lusitana</name>
    <dbReference type="NCBI Taxonomy" id="254246"/>
    <lineage>
        <taxon>Bacteria</taxon>
        <taxon>Pseudomonadati</taxon>
        <taxon>Pseudomonadota</taxon>
        <taxon>Gammaproteobacteria</taxon>
        <taxon>Legionellales</taxon>
        <taxon>Coxiellaceae</taxon>
        <taxon>Aquicella</taxon>
    </lineage>
</organism>
<dbReference type="AlphaFoldDB" id="A0A370G1H1"/>